<gene>
    <name evidence="2" type="ORF">RAH46_16355</name>
</gene>
<organism evidence="2 3">
    <name type="scientific">Pseudomonas entomophila</name>
    <dbReference type="NCBI Taxonomy" id="312306"/>
    <lineage>
        <taxon>Bacteria</taxon>
        <taxon>Pseudomonadati</taxon>
        <taxon>Pseudomonadota</taxon>
        <taxon>Gammaproteobacteria</taxon>
        <taxon>Pseudomonadales</taxon>
        <taxon>Pseudomonadaceae</taxon>
        <taxon>Pseudomonas</taxon>
    </lineage>
</organism>
<dbReference type="GeneID" id="32805694"/>
<name>A0ABY9QK02_9PSED</name>
<proteinExistence type="predicted"/>
<keyword evidence="3" id="KW-1185">Reference proteome</keyword>
<evidence type="ECO:0000256" key="1">
    <source>
        <dbReference type="SAM" id="SignalP"/>
    </source>
</evidence>
<protein>
    <recommendedName>
        <fullName evidence="4">Lipoprotein</fullName>
    </recommendedName>
</protein>
<dbReference type="EMBL" id="CP132921">
    <property type="protein sequence ID" value="WMW03903.1"/>
    <property type="molecule type" value="Genomic_DNA"/>
</dbReference>
<reference evidence="2 3" key="1">
    <citation type="submission" date="2023-08" db="EMBL/GenBank/DDBJ databases">
        <title>Complete Genome Sequence of Pseudomonas entomophila TVIN A01.</title>
        <authorList>
            <person name="Shelke T."/>
            <person name="Mahar N.S."/>
            <person name="Gupta I."/>
            <person name="Gupta V."/>
        </authorList>
    </citation>
    <scope>NUCLEOTIDE SEQUENCE [LARGE SCALE GENOMIC DNA]</scope>
    <source>
        <strain evidence="2 3">TVIN-A01</strain>
    </source>
</reference>
<sequence length="236" mass="25322">MTVFTRLCLCLGLTLGGCAAVPQNQVAPVTLPSPVNEAQKPSVHVSVSHYFGSPLPHQLAGSLKGAGLETDTQRLQRLAALSPLAPVGVQQNTTQQVRQILDETGLFAHVSMNGEAVRPGDYQLDLSVYTYWPFSAGEALASMATLVTLGLVPSSRPQEFKLILSLHGPDKQPLAWAANSDAIDQRVGLVNLVRLGDTEEKAEYDTLKRQVNALLLNAVQRGLIPELTQASEARHG</sequence>
<evidence type="ECO:0000313" key="3">
    <source>
        <dbReference type="Proteomes" id="UP001183127"/>
    </source>
</evidence>
<keyword evidence="1" id="KW-0732">Signal</keyword>
<feature type="chain" id="PRO_5047195512" description="Lipoprotein" evidence="1">
    <location>
        <begin position="20"/>
        <end position="236"/>
    </location>
</feature>
<feature type="signal peptide" evidence="1">
    <location>
        <begin position="1"/>
        <end position="19"/>
    </location>
</feature>
<evidence type="ECO:0000313" key="2">
    <source>
        <dbReference type="EMBL" id="WMW03903.1"/>
    </source>
</evidence>
<evidence type="ECO:0008006" key="4">
    <source>
        <dbReference type="Google" id="ProtNLM"/>
    </source>
</evidence>
<accession>A0ABY9QK02</accession>
<dbReference type="RefSeq" id="WP_011533728.1">
    <property type="nucleotide sequence ID" value="NZ_CP132921.1"/>
</dbReference>
<dbReference type="PROSITE" id="PS51257">
    <property type="entry name" value="PROKAR_LIPOPROTEIN"/>
    <property type="match status" value="1"/>
</dbReference>
<dbReference type="Proteomes" id="UP001183127">
    <property type="component" value="Chromosome"/>
</dbReference>